<dbReference type="Gene3D" id="3.40.50.150">
    <property type="entry name" value="Vaccinia Virus protein VP39"/>
    <property type="match status" value="1"/>
</dbReference>
<gene>
    <name evidence="2" type="ORF">CI1B_59120</name>
</gene>
<keyword evidence="3" id="KW-1185">Reference proteome</keyword>
<dbReference type="InterPro" id="IPR052514">
    <property type="entry name" value="SAM-dependent_MTase"/>
</dbReference>
<proteinExistence type="predicted"/>
<dbReference type="OrthoDB" id="7272699at2"/>
<evidence type="ECO:0000313" key="3">
    <source>
        <dbReference type="Proteomes" id="UP000328092"/>
    </source>
</evidence>
<accession>A0A508TMB0</accession>
<name>A0A508TMB0_9BRAD</name>
<dbReference type="InterPro" id="IPR006342">
    <property type="entry name" value="FkbM_mtfrase"/>
</dbReference>
<evidence type="ECO:0000313" key="2">
    <source>
        <dbReference type="EMBL" id="VIO75406.1"/>
    </source>
</evidence>
<dbReference type="PANTHER" id="PTHR34203:SF15">
    <property type="entry name" value="SLL1173 PROTEIN"/>
    <property type="match status" value="1"/>
</dbReference>
<dbReference type="RefSeq" id="WP_139862746.1">
    <property type="nucleotide sequence ID" value="NZ_CAADFC020000023.1"/>
</dbReference>
<organism evidence="2 3">
    <name type="scientific">Bradyrhizobium ivorense</name>
    <dbReference type="NCBI Taxonomy" id="2511166"/>
    <lineage>
        <taxon>Bacteria</taxon>
        <taxon>Pseudomonadati</taxon>
        <taxon>Pseudomonadota</taxon>
        <taxon>Alphaproteobacteria</taxon>
        <taxon>Hyphomicrobiales</taxon>
        <taxon>Nitrobacteraceae</taxon>
        <taxon>Bradyrhizobium</taxon>
    </lineage>
</organism>
<sequence length="263" mass="28973">MLLNFFKNSTVTVFGLTVKLGLHRLPGFYQTYLTLYPIYKRYFEAGPIDRLRSFVPAGSVVIDVGANVGFFTLRFADWVGRDGRVIAIEPDLQNFETLVSALSQANLLDHVFAVKAVAADEPGTKYLELNPLHPADHKLSRSHTGVPVTAVTVDDLARDHNGLRPALVKIDVQGAEMLVLRGMNEILDVGSPALFVELSENALQDFGSSVAAVLDLLQGKGYAPYWLTRVGHKTATRTEIHAKVAANDYTDVLFLKSHRNNEP</sequence>
<dbReference type="InterPro" id="IPR029063">
    <property type="entry name" value="SAM-dependent_MTases_sf"/>
</dbReference>
<dbReference type="Proteomes" id="UP000328092">
    <property type="component" value="Unassembled WGS sequence"/>
</dbReference>
<comment type="caution">
    <text evidence="2">The sequence shown here is derived from an EMBL/GenBank/DDBJ whole genome shotgun (WGS) entry which is preliminary data.</text>
</comment>
<dbReference type="NCBIfam" id="TIGR01444">
    <property type="entry name" value="fkbM_fam"/>
    <property type="match status" value="1"/>
</dbReference>
<reference evidence="2" key="1">
    <citation type="submission" date="2019-02" db="EMBL/GenBank/DDBJ databases">
        <authorList>
            <person name="Pothier F.J."/>
        </authorList>
    </citation>
    <scope>NUCLEOTIDE SEQUENCE</scope>
    <source>
        <strain evidence="2">CI-1B</strain>
    </source>
</reference>
<dbReference type="AlphaFoldDB" id="A0A508TMB0"/>
<feature type="domain" description="Methyltransferase FkbM" evidence="1">
    <location>
        <begin position="63"/>
        <end position="222"/>
    </location>
</feature>
<protein>
    <recommendedName>
        <fullName evidence="1">Methyltransferase FkbM domain-containing protein</fullName>
    </recommendedName>
</protein>
<evidence type="ECO:0000259" key="1">
    <source>
        <dbReference type="Pfam" id="PF05050"/>
    </source>
</evidence>
<dbReference type="EMBL" id="CAADFC020000023">
    <property type="protein sequence ID" value="VIO75406.1"/>
    <property type="molecule type" value="Genomic_DNA"/>
</dbReference>
<dbReference type="PANTHER" id="PTHR34203">
    <property type="entry name" value="METHYLTRANSFERASE, FKBM FAMILY PROTEIN"/>
    <property type="match status" value="1"/>
</dbReference>
<dbReference type="Pfam" id="PF05050">
    <property type="entry name" value="Methyltransf_21"/>
    <property type="match status" value="1"/>
</dbReference>
<dbReference type="SUPFAM" id="SSF53335">
    <property type="entry name" value="S-adenosyl-L-methionine-dependent methyltransferases"/>
    <property type="match status" value="1"/>
</dbReference>